<feature type="binding site" evidence="6">
    <location>
        <position position="186"/>
    </location>
    <ligand>
        <name>S-adenosyl-L-methionine</name>
        <dbReference type="ChEBI" id="CHEBI:59789"/>
    </ligand>
</feature>
<dbReference type="InterPro" id="IPR029063">
    <property type="entry name" value="SAM-dependent_MTases_sf"/>
</dbReference>
<accession>A0ABT6CJ78</accession>
<dbReference type="GO" id="GO:0008168">
    <property type="term" value="F:methyltransferase activity"/>
    <property type="evidence" value="ECO:0007669"/>
    <property type="project" value="UniProtKB-KW"/>
</dbReference>
<dbReference type="SUPFAM" id="SSF53335">
    <property type="entry name" value="S-adenosyl-L-methionine-dependent methyltransferases"/>
    <property type="match status" value="1"/>
</dbReference>
<evidence type="ECO:0000256" key="1">
    <source>
        <dbReference type="ARBA" id="ARBA00009741"/>
    </source>
</evidence>
<keyword evidence="2 6" id="KW-0963">Cytoplasm</keyword>
<keyword evidence="7" id="KW-0687">Ribonucleoprotein</keyword>
<name>A0ABT6CJ78_9SPHN</name>
<dbReference type="Gene3D" id="3.40.50.150">
    <property type="entry name" value="Vaccinia Virus protein VP39"/>
    <property type="match status" value="1"/>
</dbReference>
<dbReference type="EC" id="2.1.1.-" evidence="6"/>
<evidence type="ECO:0000313" key="7">
    <source>
        <dbReference type="EMBL" id="MDF8333882.1"/>
    </source>
</evidence>
<protein>
    <recommendedName>
        <fullName evidence="6">Ribosomal protein L11 methyltransferase</fullName>
        <shortName evidence="6">L11 Mtase</shortName>
        <ecNumber evidence="6">2.1.1.-</ecNumber>
    </recommendedName>
</protein>
<dbReference type="HAMAP" id="MF_00735">
    <property type="entry name" value="Methyltr_PrmA"/>
    <property type="match status" value="1"/>
</dbReference>
<dbReference type="RefSeq" id="WP_277278006.1">
    <property type="nucleotide sequence ID" value="NZ_JAROCY010000010.1"/>
</dbReference>
<dbReference type="GO" id="GO:0032259">
    <property type="term" value="P:methylation"/>
    <property type="evidence" value="ECO:0007669"/>
    <property type="project" value="UniProtKB-KW"/>
</dbReference>
<comment type="similarity">
    <text evidence="1 6">Belongs to the methyltransferase superfamily. PrmA family.</text>
</comment>
<dbReference type="InterPro" id="IPR004498">
    <property type="entry name" value="Ribosomal_PrmA_MeTrfase"/>
</dbReference>
<dbReference type="PANTHER" id="PTHR43648">
    <property type="entry name" value="ELECTRON TRANSFER FLAVOPROTEIN BETA SUBUNIT LYSINE METHYLTRANSFERASE"/>
    <property type="match status" value="1"/>
</dbReference>
<feature type="binding site" evidence="6">
    <location>
        <position position="163"/>
    </location>
    <ligand>
        <name>S-adenosyl-L-methionine</name>
        <dbReference type="ChEBI" id="CHEBI:59789"/>
    </ligand>
</feature>
<dbReference type="GO" id="GO:0005840">
    <property type="term" value="C:ribosome"/>
    <property type="evidence" value="ECO:0007669"/>
    <property type="project" value="UniProtKB-KW"/>
</dbReference>
<reference evidence="7 8" key="1">
    <citation type="submission" date="2023-03" db="EMBL/GenBank/DDBJ databases">
        <title>Novosphingobium cyanobacteriorum sp. nov., isolated from a eutrophic reservoir during the Microcystis bloom period.</title>
        <authorList>
            <person name="Kang M."/>
            <person name="Le V."/>
            <person name="Ko S.-R."/>
            <person name="Lee S.-A."/>
            <person name="Ahn C.-Y."/>
        </authorList>
    </citation>
    <scope>NUCLEOTIDE SEQUENCE [LARGE SCALE GENOMIC DNA]</scope>
    <source>
        <strain evidence="7 8">HBC54</strain>
    </source>
</reference>
<evidence type="ECO:0000256" key="4">
    <source>
        <dbReference type="ARBA" id="ARBA00022679"/>
    </source>
</evidence>
<proteinExistence type="inferred from homology"/>
<dbReference type="Proteomes" id="UP001222770">
    <property type="component" value="Unassembled WGS sequence"/>
</dbReference>
<dbReference type="InterPro" id="IPR050078">
    <property type="entry name" value="Ribosomal_L11_MeTrfase_PrmA"/>
</dbReference>
<evidence type="ECO:0000313" key="8">
    <source>
        <dbReference type="Proteomes" id="UP001222770"/>
    </source>
</evidence>
<evidence type="ECO:0000256" key="2">
    <source>
        <dbReference type="ARBA" id="ARBA00022490"/>
    </source>
</evidence>
<dbReference type="CDD" id="cd02440">
    <property type="entry name" value="AdoMet_MTases"/>
    <property type="match status" value="1"/>
</dbReference>
<sequence>MSAEESWKITVFGPREQVQAALVAHEDAWDWDPGIVIAGSEIAEDKPDDWQLEAWLDHKPTKTDKAAVEALFGGDTIKLVIEQLPDEDWVTLSQQGVEPIREGCFHVHTAEYPPVSEPGVRNFLIPASQAFGTGQHATTAGCLAMLTHMKAQGVRVRNLADIGTGTGLLAFAGMHLWPAARVVASDIDAVCGPVVADNADANGVKLGDGPGRMAMVIAAGMDHPLLRASAPFDLLIANILAGPLVELAPDFARSVAPGGSVLLAGLLETQEPVVRAAYRKAGLRLAARMVRGDWSILWLRRRPGGQVRGTRVGALPEWSQRW</sequence>
<organism evidence="7 8">
    <name type="scientific">Novosphingobium cyanobacteriorum</name>
    <dbReference type="NCBI Taxonomy" id="3024215"/>
    <lineage>
        <taxon>Bacteria</taxon>
        <taxon>Pseudomonadati</taxon>
        <taxon>Pseudomonadota</taxon>
        <taxon>Alphaproteobacteria</taxon>
        <taxon>Sphingomonadales</taxon>
        <taxon>Sphingomonadaceae</taxon>
        <taxon>Novosphingobium</taxon>
    </lineage>
</organism>
<keyword evidence="5 6" id="KW-0949">S-adenosyl-L-methionine</keyword>
<comment type="catalytic activity">
    <reaction evidence="6">
        <text>L-lysyl-[protein] + 3 S-adenosyl-L-methionine = N(6),N(6),N(6)-trimethyl-L-lysyl-[protein] + 3 S-adenosyl-L-homocysteine + 3 H(+)</text>
        <dbReference type="Rhea" id="RHEA:54192"/>
        <dbReference type="Rhea" id="RHEA-COMP:9752"/>
        <dbReference type="Rhea" id="RHEA-COMP:13826"/>
        <dbReference type="ChEBI" id="CHEBI:15378"/>
        <dbReference type="ChEBI" id="CHEBI:29969"/>
        <dbReference type="ChEBI" id="CHEBI:57856"/>
        <dbReference type="ChEBI" id="CHEBI:59789"/>
        <dbReference type="ChEBI" id="CHEBI:61961"/>
    </reaction>
</comment>
<evidence type="ECO:0000256" key="5">
    <source>
        <dbReference type="ARBA" id="ARBA00022691"/>
    </source>
</evidence>
<comment type="caution">
    <text evidence="7">The sequence shown here is derived from an EMBL/GenBank/DDBJ whole genome shotgun (WGS) entry which is preliminary data.</text>
</comment>
<dbReference type="EMBL" id="JAROCY010000010">
    <property type="protein sequence ID" value="MDF8333882.1"/>
    <property type="molecule type" value="Genomic_DNA"/>
</dbReference>
<comment type="subcellular location">
    <subcellularLocation>
        <location evidence="6">Cytoplasm</location>
    </subcellularLocation>
</comment>
<keyword evidence="4 6" id="KW-0808">Transferase</keyword>
<comment type="function">
    <text evidence="6">Methylates ribosomal protein L11.</text>
</comment>
<keyword evidence="8" id="KW-1185">Reference proteome</keyword>
<dbReference type="PANTHER" id="PTHR43648:SF1">
    <property type="entry name" value="ELECTRON TRANSFER FLAVOPROTEIN BETA SUBUNIT LYSINE METHYLTRANSFERASE"/>
    <property type="match status" value="1"/>
</dbReference>
<feature type="binding site" evidence="6">
    <location>
        <position position="139"/>
    </location>
    <ligand>
        <name>S-adenosyl-L-methionine</name>
        <dbReference type="ChEBI" id="CHEBI:59789"/>
    </ligand>
</feature>
<evidence type="ECO:0000256" key="6">
    <source>
        <dbReference type="HAMAP-Rule" id="MF_00735"/>
    </source>
</evidence>
<feature type="binding site" evidence="6">
    <location>
        <position position="238"/>
    </location>
    <ligand>
        <name>S-adenosyl-L-methionine</name>
        <dbReference type="ChEBI" id="CHEBI:59789"/>
    </ligand>
</feature>
<evidence type="ECO:0000256" key="3">
    <source>
        <dbReference type="ARBA" id="ARBA00022603"/>
    </source>
</evidence>
<keyword evidence="3 6" id="KW-0489">Methyltransferase</keyword>
<dbReference type="Pfam" id="PF06325">
    <property type="entry name" value="PrmA"/>
    <property type="match status" value="1"/>
</dbReference>
<keyword evidence="7" id="KW-0689">Ribosomal protein</keyword>
<gene>
    <name evidence="6" type="primary">prmA</name>
    <name evidence="7" type="ORF">POM99_11770</name>
</gene>